<evidence type="ECO:0000313" key="12">
    <source>
        <dbReference type="EMBL" id="HIT46278.1"/>
    </source>
</evidence>
<dbReference type="Pfam" id="PF00589">
    <property type="entry name" value="Phage_integrase"/>
    <property type="match status" value="1"/>
</dbReference>
<accession>A0A9D1GLC8</accession>
<dbReference type="Pfam" id="PF13495">
    <property type="entry name" value="Phage_int_SAM_4"/>
    <property type="match status" value="1"/>
</dbReference>
<reference evidence="12" key="2">
    <citation type="journal article" date="2021" name="PeerJ">
        <title>Extensive microbial diversity within the chicken gut microbiome revealed by metagenomics and culture.</title>
        <authorList>
            <person name="Gilroy R."/>
            <person name="Ravi A."/>
            <person name="Getino M."/>
            <person name="Pursley I."/>
            <person name="Horton D.L."/>
            <person name="Alikhan N.F."/>
            <person name="Baker D."/>
            <person name="Gharbi K."/>
            <person name="Hall N."/>
            <person name="Watson M."/>
            <person name="Adriaenssens E.M."/>
            <person name="Foster-Nyarko E."/>
            <person name="Jarju S."/>
            <person name="Secka A."/>
            <person name="Antonio M."/>
            <person name="Oren A."/>
            <person name="Chaudhuri R.R."/>
            <person name="La Ragione R."/>
            <person name="Hildebrand F."/>
            <person name="Pallen M.J."/>
        </authorList>
    </citation>
    <scope>NUCLEOTIDE SEQUENCE</scope>
    <source>
        <strain evidence="12">ChiHecec2B26-709</strain>
    </source>
</reference>
<dbReference type="PROSITE" id="PS51900">
    <property type="entry name" value="CB"/>
    <property type="match status" value="1"/>
</dbReference>
<dbReference type="GO" id="GO:0006310">
    <property type="term" value="P:DNA recombination"/>
    <property type="evidence" value="ECO:0007669"/>
    <property type="project" value="UniProtKB-KW"/>
</dbReference>
<dbReference type="InterPro" id="IPR004107">
    <property type="entry name" value="Integrase_SAM-like_N"/>
</dbReference>
<dbReference type="PANTHER" id="PTHR30349">
    <property type="entry name" value="PHAGE INTEGRASE-RELATED"/>
    <property type="match status" value="1"/>
</dbReference>
<dbReference type="Pfam" id="PF02482">
    <property type="entry name" value="Ribosomal_S30AE"/>
    <property type="match status" value="1"/>
</dbReference>
<evidence type="ECO:0000256" key="2">
    <source>
        <dbReference type="ARBA" id="ARBA00022490"/>
    </source>
</evidence>
<dbReference type="PROSITE" id="PS51898">
    <property type="entry name" value="TYR_RECOMBINASE"/>
    <property type="match status" value="1"/>
</dbReference>
<organism evidence="12 13">
    <name type="scientific">Candidatus Cryptobacteroides merdipullorum</name>
    <dbReference type="NCBI Taxonomy" id="2840771"/>
    <lineage>
        <taxon>Bacteria</taxon>
        <taxon>Pseudomonadati</taxon>
        <taxon>Bacteroidota</taxon>
        <taxon>Bacteroidia</taxon>
        <taxon>Bacteroidales</taxon>
        <taxon>Candidatus Cryptobacteroides</taxon>
    </lineage>
</organism>
<comment type="subcellular location">
    <subcellularLocation>
        <location evidence="1">Cytoplasm</location>
    </subcellularLocation>
</comment>
<dbReference type="SUPFAM" id="SSF56349">
    <property type="entry name" value="DNA breaking-rejoining enzymes"/>
    <property type="match status" value="1"/>
</dbReference>
<evidence type="ECO:0000259" key="10">
    <source>
        <dbReference type="PROSITE" id="PS51898"/>
    </source>
</evidence>
<dbReference type="Gene3D" id="3.30.160.100">
    <property type="entry name" value="Ribosome hibernation promotion factor-like"/>
    <property type="match status" value="1"/>
</dbReference>
<keyword evidence="2" id="KW-0963">Cytoplasm</keyword>
<evidence type="ECO:0000256" key="7">
    <source>
        <dbReference type="ARBA" id="ARBA00023172"/>
    </source>
</evidence>
<dbReference type="AlphaFoldDB" id="A0A9D1GLC8"/>
<dbReference type="GO" id="GO:0051301">
    <property type="term" value="P:cell division"/>
    <property type="evidence" value="ECO:0007669"/>
    <property type="project" value="UniProtKB-KW"/>
</dbReference>
<evidence type="ECO:0000256" key="3">
    <source>
        <dbReference type="ARBA" id="ARBA00022618"/>
    </source>
</evidence>
<evidence type="ECO:0000259" key="11">
    <source>
        <dbReference type="PROSITE" id="PS51900"/>
    </source>
</evidence>
<dbReference type="InterPro" id="IPR036567">
    <property type="entry name" value="RHF-like"/>
</dbReference>
<dbReference type="SUPFAM" id="SSF69754">
    <property type="entry name" value="Ribosome binding protein Y (YfiA homologue)"/>
    <property type="match status" value="1"/>
</dbReference>
<dbReference type="GO" id="GO:0003677">
    <property type="term" value="F:DNA binding"/>
    <property type="evidence" value="ECO:0007669"/>
    <property type="project" value="UniProtKB-UniRule"/>
</dbReference>
<evidence type="ECO:0000256" key="6">
    <source>
        <dbReference type="ARBA" id="ARBA00023125"/>
    </source>
</evidence>
<keyword evidence="8" id="KW-0131">Cell cycle</keyword>
<keyword evidence="4" id="KW-0159">Chromosome partition</keyword>
<dbReference type="Gene3D" id="1.10.150.130">
    <property type="match status" value="1"/>
</dbReference>
<dbReference type="EMBL" id="DVLC01000005">
    <property type="protein sequence ID" value="HIT46278.1"/>
    <property type="molecule type" value="Genomic_DNA"/>
</dbReference>
<dbReference type="InterPro" id="IPR013762">
    <property type="entry name" value="Integrase-like_cat_sf"/>
</dbReference>
<dbReference type="InterPro" id="IPR010998">
    <property type="entry name" value="Integrase_recombinase_N"/>
</dbReference>
<name>A0A9D1GLC8_9BACT</name>
<dbReference type="InterPro" id="IPR011010">
    <property type="entry name" value="DNA_brk_join_enz"/>
</dbReference>
<dbReference type="InterPro" id="IPR050090">
    <property type="entry name" value="Tyrosine_recombinase_XerCD"/>
</dbReference>
<evidence type="ECO:0000256" key="4">
    <source>
        <dbReference type="ARBA" id="ARBA00022829"/>
    </source>
</evidence>
<dbReference type="PANTHER" id="PTHR30349:SF77">
    <property type="entry name" value="TYROSINE RECOMBINASE XERC"/>
    <property type="match status" value="1"/>
</dbReference>
<feature type="domain" description="Tyr recombinase" evidence="10">
    <location>
        <begin position="99"/>
        <end position="288"/>
    </location>
</feature>
<dbReference type="Proteomes" id="UP000886881">
    <property type="component" value="Unassembled WGS sequence"/>
</dbReference>
<comment type="caution">
    <text evidence="12">The sequence shown here is derived from an EMBL/GenBank/DDBJ whole genome shotgun (WGS) entry which is preliminary data.</text>
</comment>
<dbReference type="Gene3D" id="1.10.443.10">
    <property type="entry name" value="Intergrase catalytic core"/>
    <property type="match status" value="1"/>
</dbReference>
<keyword evidence="3" id="KW-0132">Cell division</keyword>
<dbReference type="GO" id="GO:0005737">
    <property type="term" value="C:cytoplasm"/>
    <property type="evidence" value="ECO:0007669"/>
    <property type="project" value="UniProtKB-SubCell"/>
</dbReference>
<dbReference type="InterPro" id="IPR002104">
    <property type="entry name" value="Integrase_catalytic"/>
</dbReference>
<keyword evidence="7" id="KW-0233">DNA recombination</keyword>
<evidence type="ECO:0000256" key="9">
    <source>
        <dbReference type="PROSITE-ProRule" id="PRU01248"/>
    </source>
</evidence>
<dbReference type="InterPro" id="IPR044068">
    <property type="entry name" value="CB"/>
</dbReference>
<feature type="domain" description="Core-binding (CB)" evidence="11">
    <location>
        <begin position="1"/>
        <end position="78"/>
    </location>
</feature>
<sequence>MLDAYIEYVRTIRRYSARTCELYRSVLEEYAAFAEGDEIPDMQTVRSYEVHLLDSRKVSARTVNLHLSVLSGYCRYLMKRGVLQADPVRLVKRPKQEKRLVEFYRSESMEAYFESTKGVMEYGDYASKLRRMVIGMLYSTGIRRSELIALNRSSVDMDRKVLHVLGKGNKMREIPLTASLCEEISLYLQSVDSLKCADTRPDAALLQTEKGGRLYPVFVDRTVKKELGGVAGISGRKSPHVLRHTLATELLEGGAGLNSIKELLGHSSLAATQVYTHNSIERLKKVYNNAHPRAKNGGNMEIRVKSLKFDAGEKLIAFVEKKVSRLSKFFDGVAQEAEVVLEDTKEGKRAKIQIRVPGDSLIIDRAADTFENAITECVDAMKEKLTRAKEKKYEK</sequence>
<evidence type="ECO:0000256" key="1">
    <source>
        <dbReference type="ARBA" id="ARBA00004496"/>
    </source>
</evidence>
<evidence type="ECO:0000313" key="13">
    <source>
        <dbReference type="Proteomes" id="UP000886881"/>
    </source>
</evidence>
<evidence type="ECO:0000256" key="8">
    <source>
        <dbReference type="ARBA" id="ARBA00023306"/>
    </source>
</evidence>
<evidence type="ECO:0000256" key="5">
    <source>
        <dbReference type="ARBA" id="ARBA00022908"/>
    </source>
</evidence>
<dbReference type="GO" id="GO:0015074">
    <property type="term" value="P:DNA integration"/>
    <property type="evidence" value="ECO:0007669"/>
    <property type="project" value="UniProtKB-KW"/>
</dbReference>
<dbReference type="InterPro" id="IPR003489">
    <property type="entry name" value="RHF/RaiA"/>
</dbReference>
<dbReference type="GO" id="GO:0007059">
    <property type="term" value="P:chromosome segregation"/>
    <property type="evidence" value="ECO:0007669"/>
    <property type="project" value="UniProtKB-KW"/>
</dbReference>
<keyword evidence="6 9" id="KW-0238">DNA-binding</keyword>
<proteinExistence type="predicted"/>
<reference evidence="12" key="1">
    <citation type="submission" date="2020-10" db="EMBL/GenBank/DDBJ databases">
        <authorList>
            <person name="Gilroy R."/>
        </authorList>
    </citation>
    <scope>NUCLEOTIDE SEQUENCE</scope>
    <source>
        <strain evidence="12">ChiHecec2B26-709</strain>
    </source>
</reference>
<gene>
    <name evidence="12" type="ORF">IAC35_00280</name>
</gene>
<protein>
    <submittedName>
        <fullName evidence="12">Tyrosine-type recombinase/integrase</fullName>
    </submittedName>
</protein>
<keyword evidence="5" id="KW-0229">DNA integration</keyword>